<dbReference type="PRINTS" id="PR01438">
    <property type="entry name" value="UNVRSLSTRESS"/>
</dbReference>
<dbReference type="InterPro" id="IPR014729">
    <property type="entry name" value="Rossmann-like_a/b/a_fold"/>
</dbReference>
<keyword evidence="5" id="KW-1185">Reference proteome</keyword>
<protein>
    <submittedName>
        <fullName evidence="4">Universal stress protein, putative</fullName>
    </submittedName>
</protein>
<evidence type="ECO:0000256" key="2">
    <source>
        <dbReference type="SAM" id="MobiDB-lite"/>
    </source>
</evidence>
<dbReference type="InterPro" id="IPR006015">
    <property type="entry name" value="Universal_stress_UspA"/>
</dbReference>
<dbReference type="PANTHER" id="PTHR46268">
    <property type="entry name" value="STRESS RESPONSE PROTEIN NHAX"/>
    <property type="match status" value="1"/>
</dbReference>
<evidence type="ECO:0000259" key="3">
    <source>
        <dbReference type="Pfam" id="PF00582"/>
    </source>
</evidence>
<name>Q2S686_SALRD</name>
<feature type="domain" description="UspA" evidence="3">
    <location>
        <begin position="211"/>
        <end position="348"/>
    </location>
</feature>
<comment type="similarity">
    <text evidence="1">Belongs to the universal stress protein A family.</text>
</comment>
<dbReference type="KEGG" id="sru:SRU_0142"/>
<proteinExistence type="inferred from homology"/>
<dbReference type="Gene3D" id="3.40.50.12370">
    <property type="match status" value="1"/>
</dbReference>
<feature type="domain" description="UspA" evidence="3">
    <location>
        <begin position="27"/>
        <end position="167"/>
    </location>
</feature>
<evidence type="ECO:0000313" key="4">
    <source>
        <dbReference type="EMBL" id="ABC44401.1"/>
    </source>
</evidence>
<dbReference type="Pfam" id="PF00582">
    <property type="entry name" value="Usp"/>
    <property type="match status" value="2"/>
</dbReference>
<reference evidence="4 5" key="1">
    <citation type="journal article" date="2005" name="Proc. Natl. Acad. Sci. U.S.A.">
        <title>The genome of Salinibacter ruber: convergence and gene exchange among hyperhalophilic bacteria and archaea.</title>
        <authorList>
            <person name="Mongodin E.F."/>
            <person name="Nelson K.E."/>
            <person name="Daugherty S."/>
            <person name="Deboy R.T."/>
            <person name="Wister J."/>
            <person name="Khouri H."/>
            <person name="Weidman J."/>
            <person name="Walsh D.A."/>
            <person name="Papke R.T."/>
            <person name="Sanchez Perez G."/>
            <person name="Sharma A.K."/>
            <person name="Nesbo C.L."/>
            <person name="MacLeod D."/>
            <person name="Bapteste E."/>
            <person name="Doolittle W.F."/>
            <person name="Charlebois R.L."/>
            <person name="Legault B."/>
            <person name="Rodriguez-Valera F."/>
        </authorList>
    </citation>
    <scope>NUCLEOTIDE SEQUENCE [LARGE SCALE GENOMIC DNA]</scope>
    <source>
        <strain evidence="5">DSM 13855 / CECT 5946 / M31</strain>
    </source>
</reference>
<dbReference type="InterPro" id="IPR006016">
    <property type="entry name" value="UspA"/>
</dbReference>
<dbReference type="EMBL" id="CP000159">
    <property type="protein sequence ID" value="ABC44401.1"/>
    <property type="molecule type" value="Genomic_DNA"/>
</dbReference>
<evidence type="ECO:0000256" key="1">
    <source>
        <dbReference type="ARBA" id="ARBA00008791"/>
    </source>
</evidence>
<evidence type="ECO:0000313" key="5">
    <source>
        <dbReference type="Proteomes" id="UP000008674"/>
    </source>
</evidence>
<feature type="compositionally biased region" description="Low complexity" evidence="2">
    <location>
        <begin position="184"/>
        <end position="209"/>
    </location>
</feature>
<sequence>MQGPRCRRRGPRDPPLFSVVTASEPVFQTLLVAHDFSPSSNRALAHAVDLAARTGAALHLMYVDRTAEGVLFEGGKAPPDDELQDRFEERCHASLAPHDRSPAEDRVVCHAVRGVSPAPLLVEKAEEIDADLIVTGTEGRRGARRLIVGSVAEEVLRTAPCPVLTVRQREAGGASGSTGEADDASSSADDASSSADEAPSSADEAPSSAVEQIVAPVDFSDLTEVALRHVAQIAPLYDVPVTLVHVVEDPTMPSVYEVNASAVRARAAEQRAEEALQSLGAPIEETGVSVSYLVHRGQTTSTVVEATGHRDTLTVMGTKGLSGLRRVMLGSVTEAVIRASDGPVLAVPASAQEASPANE</sequence>
<organism evidence="4 5">
    <name type="scientific">Salinibacter ruber (strain DSM 13855 / M31)</name>
    <dbReference type="NCBI Taxonomy" id="309807"/>
    <lineage>
        <taxon>Bacteria</taxon>
        <taxon>Pseudomonadati</taxon>
        <taxon>Rhodothermota</taxon>
        <taxon>Rhodothermia</taxon>
        <taxon>Rhodothermales</taxon>
        <taxon>Salinibacteraceae</taxon>
        <taxon>Salinibacter</taxon>
    </lineage>
</organism>
<dbReference type="Gene3D" id="3.40.50.620">
    <property type="entry name" value="HUPs"/>
    <property type="match status" value="1"/>
</dbReference>
<dbReference type="OrthoDB" id="1522603at2"/>
<feature type="region of interest" description="Disordered" evidence="2">
    <location>
        <begin position="167"/>
        <end position="209"/>
    </location>
</feature>
<dbReference type="PANTHER" id="PTHR46268:SF6">
    <property type="entry name" value="UNIVERSAL STRESS PROTEIN UP12"/>
    <property type="match status" value="1"/>
</dbReference>
<dbReference type="CDD" id="cd00293">
    <property type="entry name" value="USP-like"/>
    <property type="match status" value="2"/>
</dbReference>
<gene>
    <name evidence="4" type="ordered locus">SRU_0142</name>
</gene>
<dbReference type="eggNOG" id="COG0589">
    <property type="taxonomic scope" value="Bacteria"/>
</dbReference>
<dbReference type="EnsemblBacteria" id="ABC44401">
    <property type="protein sequence ID" value="ABC44401"/>
    <property type="gene ID" value="SRU_0142"/>
</dbReference>
<accession>Q2S686</accession>
<dbReference type="SUPFAM" id="SSF52402">
    <property type="entry name" value="Adenine nucleotide alpha hydrolases-like"/>
    <property type="match status" value="2"/>
</dbReference>
<dbReference type="HOGENOM" id="CLU_049301_2_1_10"/>
<dbReference type="AlphaFoldDB" id="Q2S686"/>
<dbReference type="Proteomes" id="UP000008674">
    <property type="component" value="Chromosome"/>
</dbReference>